<evidence type="ECO:0000313" key="11">
    <source>
        <dbReference type="Proteomes" id="UP000287547"/>
    </source>
</evidence>
<dbReference type="AlphaFoldDB" id="A0A428Z2J2"/>
<reference evidence="10 11" key="1">
    <citation type="submission" date="2018-05" db="EMBL/GenBank/DDBJ databases">
        <title>Evolution of GPA BGCs.</title>
        <authorList>
            <person name="Waglechner N."/>
            <person name="Wright G.D."/>
        </authorList>
    </citation>
    <scope>NUCLEOTIDE SEQUENCE [LARGE SCALE GENOMIC DNA]</scope>
    <source>
        <strain evidence="10 11">A82846</strain>
    </source>
</reference>
<dbReference type="EMBL" id="QHKI01000032">
    <property type="protein sequence ID" value="RSM79500.1"/>
    <property type="molecule type" value="Genomic_DNA"/>
</dbReference>
<dbReference type="PANTHER" id="PTHR43289:SF6">
    <property type="entry name" value="SERINE_THREONINE-PROTEIN KINASE NEKL-3"/>
    <property type="match status" value="1"/>
</dbReference>
<dbReference type="PROSITE" id="PS00108">
    <property type="entry name" value="PROTEIN_KINASE_ST"/>
    <property type="match status" value="1"/>
</dbReference>
<dbReference type="InterPro" id="IPR008271">
    <property type="entry name" value="Ser/Thr_kinase_AS"/>
</dbReference>
<feature type="transmembrane region" description="Helical" evidence="8">
    <location>
        <begin position="287"/>
        <end position="308"/>
    </location>
</feature>
<proteinExistence type="predicted"/>
<dbReference type="GO" id="GO:0004674">
    <property type="term" value="F:protein serine/threonine kinase activity"/>
    <property type="evidence" value="ECO:0007669"/>
    <property type="project" value="UniProtKB-KW"/>
</dbReference>
<keyword evidence="8" id="KW-1133">Transmembrane helix</keyword>
<dbReference type="CDD" id="cd14014">
    <property type="entry name" value="STKc_PknB_like"/>
    <property type="match status" value="1"/>
</dbReference>
<dbReference type="GO" id="GO:0005524">
    <property type="term" value="F:ATP binding"/>
    <property type="evidence" value="ECO:0007669"/>
    <property type="project" value="UniProtKB-UniRule"/>
</dbReference>
<dbReference type="SMART" id="SM00220">
    <property type="entry name" value="S_TKc"/>
    <property type="match status" value="1"/>
</dbReference>
<comment type="caution">
    <text evidence="10">The sequence shown here is derived from an EMBL/GenBank/DDBJ whole genome shotgun (WGS) entry which is preliminary data.</text>
</comment>
<dbReference type="PROSITE" id="PS00107">
    <property type="entry name" value="PROTEIN_KINASE_ATP"/>
    <property type="match status" value="1"/>
</dbReference>
<dbReference type="Gene3D" id="3.30.200.20">
    <property type="entry name" value="Phosphorylase Kinase, domain 1"/>
    <property type="match status" value="1"/>
</dbReference>
<evidence type="ECO:0000256" key="5">
    <source>
        <dbReference type="ARBA" id="ARBA00022777"/>
    </source>
</evidence>
<sequence length="495" mass="53880">MRQIGSGRYTLVRELGRGGMGVVWLAEDTVLGRPVAVKELIVPESERGPYQERVLREARIAGRLANPGIVRVYDLIRENDDTFIVMEYVQAPTLTELIERDGPMPVTKAARLAAQLLSALEAAHEAGIVHRDVKPGNVMVPAKDSAKLTDFGIAQSFEDPRLTTTGMLIGSPAYMSPERLEGGEVSPGWDLWALGATLFFAVEGFSAFQRANTSATMLAVMTEYPQPRLSHGPMAQLIMGLLARDPEHRLSTHRARTLIDEALSQEPVDPPTNRLAPVAKPKNRKPLYAASIAVVLVAAFVVAVVLSMNSGSDPSAAPRPTFSFTVPASTVPTSTVPTSMTAQATSKAMVPVMTHGPGGDIPDLSGAMISGECLNWVPKKGAKDPDIDADVGCYGPHDVEVLEQDWANRELEKEVPYPSFEKLVEDTTQMCTRIFLSEAVPVPNKEETLKFWVIVPNTEAWKVKTNDGYRMSNRLTYCFVGKADGSKLTEPVMAR</sequence>
<keyword evidence="6 7" id="KW-0067">ATP-binding</keyword>
<feature type="domain" description="Protein kinase" evidence="9">
    <location>
        <begin position="9"/>
        <end position="263"/>
    </location>
</feature>
<evidence type="ECO:0000256" key="7">
    <source>
        <dbReference type="PROSITE-ProRule" id="PRU10141"/>
    </source>
</evidence>
<evidence type="ECO:0000256" key="6">
    <source>
        <dbReference type="ARBA" id="ARBA00022840"/>
    </source>
</evidence>
<dbReference type="Pfam" id="PF00069">
    <property type="entry name" value="Pkinase"/>
    <property type="match status" value="1"/>
</dbReference>
<dbReference type="InterPro" id="IPR011009">
    <property type="entry name" value="Kinase-like_dom_sf"/>
</dbReference>
<name>A0A428Z2J2_KIBAR</name>
<feature type="binding site" evidence="7">
    <location>
        <position position="38"/>
    </location>
    <ligand>
        <name>ATP</name>
        <dbReference type="ChEBI" id="CHEBI:30616"/>
    </ligand>
</feature>
<evidence type="ECO:0000313" key="10">
    <source>
        <dbReference type="EMBL" id="RSM79500.1"/>
    </source>
</evidence>
<keyword evidence="5 10" id="KW-0418">Kinase</keyword>
<accession>A0A428Z2J2</accession>
<dbReference type="Gene3D" id="1.10.510.10">
    <property type="entry name" value="Transferase(Phosphotransferase) domain 1"/>
    <property type="match status" value="1"/>
</dbReference>
<keyword evidence="3" id="KW-0808">Transferase</keyword>
<dbReference type="InterPro" id="IPR000719">
    <property type="entry name" value="Prot_kinase_dom"/>
</dbReference>
<evidence type="ECO:0000256" key="1">
    <source>
        <dbReference type="ARBA" id="ARBA00012513"/>
    </source>
</evidence>
<keyword evidence="2 10" id="KW-0723">Serine/threonine-protein kinase</keyword>
<dbReference type="PROSITE" id="PS50011">
    <property type="entry name" value="PROTEIN_KINASE_DOM"/>
    <property type="match status" value="1"/>
</dbReference>
<evidence type="ECO:0000259" key="9">
    <source>
        <dbReference type="PROSITE" id="PS50011"/>
    </source>
</evidence>
<dbReference type="Proteomes" id="UP000287547">
    <property type="component" value="Unassembled WGS sequence"/>
</dbReference>
<dbReference type="SUPFAM" id="SSF56112">
    <property type="entry name" value="Protein kinase-like (PK-like)"/>
    <property type="match status" value="1"/>
</dbReference>
<keyword evidence="8" id="KW-0812">Transmembrane</keyword>
<evidence type="ECO:0000256" key="8">
    <source>
        <dbReference type="SAM" id="Phobius"/>
    </source>
</evidence>
<gene>
    <name evidence="10" type="ORF">DMH04_31465</name>
</gene>
<evidence type="ECO:0000256" key="3">
    <source>
        <dbReference type="ARBA" id="ARBA00022679"/>
    </source>
</evidence>
<dbReference type="RefSeq" id="WP_051794425.1">
    <property type="nucleotide sequence ID" value="NZ_QHKI01000032.1"/>
</dbReference>
<organism evidence="10 11">
    <name type="scientific">Kibdelosporangium aridum</name>
    <dbReference type="NCBI Taxonomy" id="2030"/>
    <lineage>
        <taxon>Bacteria</taxon>
        <taxon>Bacillati</taxon>
        <taxon>Actinomycetota</taxon>
        <taxon>Actinomycetes</taxon>
        <taxon>Pseudonocardiales</taxon>
        <taxon>Pseudonocardiaceae</taxon>
        <taxon>Kibdelosporangium</taxon>
    </lineage>
</organism>
<dbReference type="InterPro" id="IPR017441">
    <property type="entry name" value="Protein_kinase_ATP_BS"/>
</dbReference>
<keyword evidence="4 7" id="KW-0547">Nucleotide-binding</keyword>
<dbReference type="EC" id="2.7.11.1" evidence="1"/>
<protein>
    <recommendedName>
        <fullName evidence="1">non-specific serine/threonine protein kinase</fullName>
        <ecNumber evidence="1">2.7.11.1</ecNumber>
    </recommendedName>
</protein>
<evidence type="ECO:0000256" key="4">
    <source>
        <dbReference type="ARBA" id="ARBA00022741"/>
    </source>
</evidence>
<dbReference type="PANTHER" id="PTHR43289">
    <property type="entry name" value="MITOGEN-ACTIVATED PROTEIN KINASE KINASE KINASE 20-RELATED"/>
    <property type="match status" value="1"/>
</dbReference>
<dbReference type="OrthoDB" id="3679634at2"/>
<evidence type="ECO:0000256" key="2">
    <source>
        <dbReference type="ARBA" id="ARBA00022527"/>
    </source>
</evidence>
<keyword evidence="8" id="KW-0472">Membrane</keyword>